<feature type="region of interest" description="Disordered" evidence="1">
    <location>
        <begin position="13"/>
        <end position="35"/>
    </location>
</feature>
<evidence type="ECO:0000256" key="1">
    <source>
        <dbReference type="SAM" id="MobiDB-lite"/>
    </source>
</evidence>
<dbReference type="AlphaFoldDB" id="A0AAN9I4T8"/>
<accession>A0AAN9I4T8</accession>
<dbReference type="EMBL" id="JAYKXN010000008">
    <property type="protein sequence ID" value="KAK7263665.1"/>
    <property type="molecule type" value="Genomic_DNA"/>
</dbReference>
<comment type="caution">
    <text evidence="2">The sequence shown here is derived from an EMBL/GenBank/DDBJ whole genome shotgun (WGS) entry which is preliminary data.</text>
</comment>
<gene>
    <name evidence="2" type="ORF">RJT34_31259</name>
</gene>
<evidence type="ECO:0000313" key="3">
    <source>
        <dbReference type="Proteomes" id="UP001359559"/>
    </source>
</evidence>
<protein>
    <submittedName>
        <fullName evidence="2">Uncharacterized protein</fullName>
    </submittedName>
</protein>
<dbReference type="Proteomes" id="UP001359559">
    <property type="component" value="Unassembled WGS sequence"/>
</dbReference>
<proteinExistence type="predicted"/>
<reference evidence="2 3" key="1">
    <citation type="submission" date="2024-01" db="EMBL/GenBank/DDBJ databases">
        <title>The genomes of 5 underutilized Papilionoideae crops provide insights into root nodulation and disease resistance.</title>
        <authorList>
            <person name="Yuan L."/>
        </authorList>
    </citation>
    <scope>NUCLEOTIDE SEQUENCE [LARGE SCALE GENOMIC DNA]</scope>
    <source>
        <strain evidence="2">LY-2023</strain>
        <tissue evidence="2">Leaf</tissue>
    </source>
</reference>
<organism evidence="2 3">
    <name type="scientific">Clitoria ternatea</name>
    <name type="common">Butterfly pea</name>
    <dbReference type="NCBI Taxonomy" id="43366"/>
    <lineage>
        <taxon>Eukaryota</taxon>
        <taxon>Viridiplantae</taxon>
        <taxon>Streptophyta</taxon>
        <taxon>Embryophyta</taxon>
        <taxon>Tracheophyta</taxon>
        <taxon>Spermatophyta</taxon>
        <taxon>Magnoliopsida</taxon>
        <taxon>eudicotyledons</taxon>
        <taxon>Gunneridae</taxon>
        <taxon>Pentapetalae</taxon>
        <taxon>rosids</taxon>
        <taxon>fabids</taxon>
        <taxon>Fabales</taxon>
        <taxon>Fabaceae</taxon>
        <taxon>Papilionoideae</taxon>
        <taxon>50 kb inversion clade</taxon>
        <taxon>NPAAA clade</taxon>
        <taxon>indigoferoid/millettioid clade</taxon>
        <taxon>Phaseoleae</taxon>
        <taxon>Clitoria</taxon>
    </lineage>
</organism>
<evidence type="ECO:0000313" key="2">
    <source>
        <dbReference type="EMBL" id="KAK7263665.1"/>
    </source>
</evidence>
<keyword evidence="3" id="KW-1185">Reference proteome</keyword>
<name>A0AAN9I4T8_CLITE</name>
<sequence>MIDAAAQRNQNGAIIVYQGGKPPPTDFSPLNESSDESLRSLPSGWWKEDSSIDQSKHHFEIVALWMFRTEERYTLLRSKSKQLHILIQTFHRTHIHTIFLTFYSFPLQPNLSPLLVFFNFL</sequence>